<feature type="non-terminal residue" evidence="1">
    <location>
        <position position="1"/>
    </location>
</feature>
<accession>J9FXI6</accession>
<organism evidence="1">
    <name type="scientific">gut metagenome</name>
    <dbReference type="NCBI Taxonomy" id="749906"/>
    <lineage>
        <taxon>unclassified sequences</taxon>
        <taxon>metagenomes</taxon>
        <taxon>organismal metagenomes</taxon>
    </lineage>
</organism>
<protein>
    <submittedName>
        <fullName evidence="1">Uncharacterized protein</fullName>
    </submittedName>
</protein>
<sequence>ITQSAEGRDFEKIQDKTATGLRVKNLLHFFVADGWTI</sequence>
<comment type="caution">
    <text evidence="1">The sequence shown here is derived from an EMBL/GenBank/DDBJ whole genome shotgun (WGS) entry which is preliminary data.</text>
</comment>
<dbReference type="AlphaFoldDB" id="J9FXI6"/>
<proteinExistence type="predicted"/>
<evidence type="ECO:0000313" key="1">
    <source>
        <dbReference type="EMBL" id="EJW99691.1"/>
    </source>
</evidence>
<name>J9FXI6_9ZZZZ</name>
<gene>
    <name evidence="1" type="ORF">EVA_12203</name>
</gene>
<dbReference type="EMBL" id="AMCI01003692">
    <property type="protein sequence ID" value="EJW99691.1"/>
    <property type="molecule type" value="Genomic_DNA"/>
</dbReference>
<reference evidence="1" key="1">
    <citation type="journal article" date="2012" name="PLoS ONE">
        <title>Gene sets for utilization of primary and secondary nutrition supplies in the distal gut of endangered iberian lynx.</title>
        <authorList>
            <person name="Alcaide M."/>
            <person name="Messina E."/>
            <person name="Richter M."/>
            <person name="Bargiela R."/>
            <person name="Peplies J."/>
            <person name="Huws S.A."/>
            <person name="Newbold C.J."/>
            <person name="Golyshin P.N."/>
            <person name="Simon M.A."/>
            <person name="Lopez G."/>
            <person name="Yakimov M.M."/>
            <person name="Ferrer M."/>
        </authorList>
    </citation>
    <scope>NUCLEOTIDE SEQUENCE</scope>
</reference>